<dbReference type="PANTHER" id="PTHR11360">
    <property type="entry name" value="MONOCARBOXYLATE TRANSPORTER"/>
    <property type="match status" value="1"/>
</dbReference>
<name>A0ABR8T4Z4_9BACL</name>
<dbReference type="InterPro" id="IPR050327">
    <property type="entry name" value="Proton-linked_MCT"/>
</dbReference>
<feature type="transmembrane region" description="Helical" evidence="6">
    <location>
        <begin position="79"/>
        <end position="98"/>
    </location>
</feature>
<organism evidence="8 9">
    <name type="scientific">Paenibacillus gallinarum</name>
    <dbReference type="NCBI Taxonomy" id="2762232"/>
    <lineage>
        <taxon>Bacteria</taxon>
        <taxon>Bacillati</taxon>
        <taxon>Bacillota</taxon>
        <taxon>Bacilli</taxon>
        <taxon>Bacillales</taxon>
        <taxon>Paenibacillaceae</taxon>
        <taxon>Paenibacillus</taxon>
    </lineage>
</organism>
<gene>
    <name evidence="8" type="ORF">H9647_22430</name>
</gene>
<feature type="transmembrane region" description="Helical" evidence="6">
    <location>
        <begin position="287"/>
        <end position="307"/>
    </location>
</feature>
<comment type="caution">
    <text evidence="8">The sequence shown here is derived from an EMBL/GenBank/DDBJ whole genome shotgun (WGS) entry which is preliminary data.</text>
</comment>
<evidence type="ECO:0000256" key="1">
    <source>
        <dbReference type="ARBA" id="ARBA00004651"/>
    </source>
</evidence>
<dbReference type="Proteomes" id="UP000608071">
    <property type="component" value="Unassembled WGS sequence"/>
</dbReference>
<feature type="transmembrane region" description="Helical" evidence="6">
    <location>
        <begin position="319"/>
        <end position="342"/>
    </location>
</feature>
<sequence length="423" mass="45156">MAKNNKMFYGWWIVITAFMSMTFLFTPIVNLISFFTDPVSQELGIERSQFSLYFTIVTLVGLVAAPIAGKILKKVNIRVFMTVCTLLGALSFVGFSFASNIYVFYALSVLQGISLIAGSIVPSSVLITNWFNEKRGLALGIALSGSGLGGIILSPVVSSLISSVGWRTTYLIIGIMIAVTIVPLTAFVVRFHPSDMGLTPLGQAPTKNKNQVLTGMNQKDVLRTPSFWILCAAIIVTGIVANTMIINLAPFLTDIGATSSRAAFLLSLGSAMVIVGKLLVGRMFDKMGLTLMIFFLGICNVLSFVFLRHADGQIAGILYATFTGFGATALTIAPSYITAYLFGEKDFSSIFGTVSMFSSLGTALSAVFGGVVYGINNSYGLVLTVLIVLSCVSAALYFLAAKTKPKYESASLQQSEQAVGSNA</sequence>
<dbReference type="SUPFAM" id="SSF103473">
    <property type="entry name" value="MFS general substrate transporter"/>
    <property type="match status" value="1"/>
</dbReference>
<reference evidence="8 9" key="1">
    <citation type="submission" date="2020-08" db="EMBL/GenBank/DDBJ databases">
        <title>A Genomic Blueprint of the Chicken Gut Microbiome.</title>
        <authorList>
            <person name="Gilroy R."/>
            <person name="Ravi A."/>
            <person name="Getino M."/>
            <person name="Pursley I."/>
            <person name="Horton D.L."/>
            <person name="Alikhan N.-F."/>
            <person name="Baker D."/>
            <person name="Gharbi K."/>
            <person name="Hall N."/>
            <person name="Watson M."/>
            <person name="Adriaenssens E.M."/>
            <person name="Foster-Nyarko E."/>
            <person name="Jarju S."/>
            <person name="Secka A."/>
            <person name="Antonio M."/>
            <person name="Oren A."/>
            <person name="Chaudhuri R."/>
            <person name="La Ragione R.M."/>
            <person name="Hildebrand F."/>
            <person name="Pallen M.J."/>
        </authorList>
    </citation>
    <scope>NUCLEOTIDE SEQUENCE [LARGE SCALE GENOMIC DNA]</scope>
    <source>
        <strain evidence="8 9">Sa2BVA9</strain>
    </source>
</reference>
<dbReference type="CDD" id="cd17355">
    <property type="entry name" value="MFS_YcxA_like"/>
    <property type="match status" value="1"/>
</dbReference>
<evidence type="ECO:0000256" key="6">
    <source>
        <dbReference type="SAM" id="Phobius"/>
    </source>
</evidence>
<evidence type="ECO:0000256" key="5">
    <source>
        <dbReference type="ARBA" id="ARBA00023136"/>
    </source>
</evidence>
<dbReference type="InterPro" id="IPR020846">
    <property type="entry name" value="MFS_dom"/>
</dbReference>
<keyword evidence="9" id="KW-1185">Reference proteome</keyword>
<evidence type="ECO:0000256" key="2">
    <source>
        <dbReference type="ARBA" id="ARBA00022448"/>
    </source>
</evidence>
<accession>A0ABR8T4Z4</accession>
<feature type="transmembrane region" description="Helical" evidence="6">
    <location>
        <begin position="52"/>
        <end position="72"/>
    </location>
</feature>
<dbReference type="Pfam" id="PF07690">
    <property type="entry name" value="MFS_1"/>
    <property type="match status" value="1"/>
</dbReference>
<dbReference type="InterPro" id="IPR011701">
    <property type="entry name" value="MFS"/>
</dbReference>
<comment type="subcellular location">
    <subcellularLocation>
        <location evidence="1">Cell membrane</location>
        <topology evidence="1">Multi-pass membrane protein</topology>
    </subcellularLocation>
</comment>
<feature type="transmembrane region" description="Helical" evidence="6">
    <location>
        <begin position="12"/>
        <end position="32"/>
    </location>
</feature>
<proteinExistence type="predicted"/>
<evidence type="ECO:0000256" key="3">
    <source>
        <dbReference type="ARBA" id="ARBA00022692"/>
    </source>
</evidence>
<feature type="transmembrane region" description="Helical" evidence="6">
    <location>
        <begin position="137"/>
        <end position="157"/>
    </location>
</feature>
<feature type="transmembrane region" description="Helical" evidence="6">
    <location>
        <begin position="104"/>
        <end position="125"/>
    </location>
</feature>
<dbReference type="InterPro" id="IPR036259">
    <property type="entry name" value="MFS_trans_sf"/>
</dbReference>
<feature type="transmembrane region" description="Helical" evidence="6">
    <location>
        <begin position="381"/>
        <end position="400"/>
    </location>
</feature>
<keyword evidence="2" id="KW-0813">Transport</keyword>
<feature type="transmembrane region" description="Helical" evidence="6">
    <location>
        <begin position="354"/>
        <end position="375"/>
    </location>
</feature>
<feature type="domain" description="Major facilitator superfamily (MFS) profile" evidence="7">
    <location>
        <begin position="14"/>
        <end position="405"/>
    </location>
</feature>
<dbReference type="RefSeq" id="WP_191804283.1">
    <property type="nucleotide sequence ID" value="NZ_JACSQL010000016.1"/>
</dbReference>
<evidence type="ECO:0000256" key="4">
    <source>
        <dbReference type="ARBA" id="ARBA00022989"/>
    </source>
</evidence>
<dbReference type="PANTHER" id="PTHR11360:SF290">
    <property type="entry name" value="MONOCARBOXYLATE MFS PERMEASE"/>
    <property type="match status" value="1"/>
</dbReference>
<evidence type="ECO:0000313" key="9">
    <source>
        <dbReference type="Proteomes" id="UP000608071"/>
    </source>
</evidence>
<protein>
    <submittedName>
        <fullName evidence="8">MFS transporter</fullName>
    </submittedName>
</protein>
<feature type="transmembrane region" description="Helical" evidence="6">
    <location>
        <begin position="169"/>
        <end position="189"/>
    </location>
</feature>
<evidence type="ECO:0000313" key="8">
    <source>
        <dbReference type="EMBL" id="MBD7970825.1"/>
    </source>
</evidence>
<dbReference type="PROSITE" id="PS50850">
    <property type="entry name" value="MFS"/>
    <property type="match status" value="1"/>
</dbReference>
<dbReference type="Gene3D" id="1.20.1250.20">
    <property type="entry name" value="MFS general substrate transporter like domains"/>
    <property type="match status" value="2"/>
</dbReference>
<feature type="transmembrane region" description="Helical" evidence="6">
    <location>
        <begin position="262"/>
        <end position="280"/>
    </location>
</feature>
<keyword evidence="4 6" id="KW-1133">Transmembrane helix</keyword>
<keyword evidence="5 6" id="KW-0472">Membrane</keyword>
<evidence type="ECO:0000259" key="7">
    <source>
        <dbReference type="PROSITE" id="PS50850"/>
    </source>
</evidence>
<dbReference type="EMBL" id="JACSQL010000016">
    <property type="protein sequence ID" value="MBD7970825.1"/>
    <property type="molecule type" value="Genomic_DNA"/>
</dbReference>
<keyword evidence="3 6" id="KW-0812">Transmembrane</keyword>
<feature type="transmembrane region" description="Helical" evidence="6">
    <location>
        <begin position="227"/>
        <end position="250"/>
    </location>
</feature>